<dbReference type="PANTHER" id="PTHR43300">
    <property type="entry name" value="ACETYLTRANSFERASE"/>
    <property type="match status" value="1"/>
</dbReference>
<proteinExistence type="inferred from homology"/>
<dbReference type="EMBL" id="JYLK01000015">
    <property type="protein sequence ID" value="KRP58507.1"/>
    <property type="molecule type" value="Genomic_DNA"/>
</dbReference>
<dbReference type="InterPro" id="IPR020019">
    <property type="entry name" value="AcTrfase_PglD-like"/>
</dbReference>
<protein>
    <submittedName>
        <fullName evidence="4 5">Acetyltransferase</fullName>
    </submittedName>
</protein>
<dbReference type="InterPro" id="IPR050179">
    <property type="entry name" value="Trans_hexapeptide_repeat"/>
</dbReference>
<dbReference type="Proteomes" id="UP000183126">
    <property type="component" value="Chromosome I"/>
</dbReference>
<dbReference type="Pfam" id="PF17836">
    <property type="entry name" value="PglD_N"/>
    <property type="match status" value="1"/>
</dbReference>
<dbReference type="OrthoDB" id="9794407at2"/>
<evidence type="ECO:0000259" key="3">
    <source>
        <dbReference type="Pfam" id="PF17836"/>
    </source>
</evidence>
<evidence type="ECO:0000313" key="6">
    <source>
        <dbReference type="Proteomes" id="UP000052019"/>
    </source>
</evidence>
<accession>A0A0R2ZJG4</accession>
<dbReference type="SUPFAM" id="SSF51161">
    <property type="entry name" value="Trimeric LpxA-like enzymes"/>
    <property type="match status" value="1"/>
</dbReference>
<dbReference type="AlphaFoldDB" id="A0A0R2ZJG4"/>
<dbReference type="InterPro" id="IPR041561">
    <property type="entry name" value="PglD_N"/>
</dbReference>
<dbReference type="GO" id="GO:0016740">
    <property type="term" value="F:transferase activity"/>
    <property type="evidence" value="ECO:0007669"/>
    <property type="project" value="UniProtKB-KW"/>
</dbReference>
<feature type="domain" description="PglD N-terminal" evidence="3">
    <location>
        <begin position="5"/>
        <end position="83"/>
    </location>
</feature>
<name>A0A0R2ZJG4_9PSED</name>
<dbReference type="NCBIfam" id="TIGR03570">
    <property type="entry name" value="NeuD_NnaD"/>
    <property type="match status" value="1"/>
</dbReference>
<feature type="active site" description="Proton acceptor" evidence="2">
    <location>
        <position position="138"/>
    </location>
</feature>
<feature type="site" description="Increases basicity of active site His" evidence="2">
    <location>
        <position position="139"/>
    </location>
</feature>
<evidence type="ECO:0000256" key="1">
    <source>
        <dbReference type="ARBA" id="ARBA00007274"/>
    </source>
</evidence>
<reference evidence="4 6" key="1">
    <citation type="submission" date="2015-02" db="EMBL/GenBank/DDBJ databases">
        <title>Two Pseudomonas sp. nov. isolated from raw milk.</title>
        <authorList>
            <person name="Wenning M."/>
            <person name="von Neubeck M."/>
            <person name="Huptas C."/>
            <person name="Scherer S."/>
        </authorList>
    </citation>
    <scope>NUCLEOTIDE SEQUENCE [LARGE SCALE GENOMIC DNA]</scope>
    <source>
        <strain evidence="4 6">DSM 14937</strain>
    </source>
</reference>
<keyword evidence="7" id="KW-1185">Reference proteome</keyword>
<comment type="similarity">
    <text evidence="1">Belongs to the transferase hexapeptide repeat family.</text>
</comment>
<reference evidence="5 7" key="2">
    <citation type="submission" date="2016-10" db="EMBL/GenBank/DDBJ databases">
        <authorList>
            <person name="Varghese N."/>
            <person name="Submissions S."/>
        </authorList>
    </citation>
    <scope>NUCLEOTIDE SEQUENCE [LARGE SCALE GENOMIC DNA]</scope>
    <source>
        <strain evidence="5 7">BS3111</strain>
    </source>
</reference>
<evidence type="ECO:0000256" key="2">
    <source>
        <dbReference type="PIRSR" id="PIRSR620019-1"/>
    </source>
</evidence>
<dbReference type="RefSeq" id="WP_015371583.1">
    <property type="nucleotide sequence ID" value="NZ_JYLK01000015.1"/>
</dbReference>
<dbReference type="PATRIC" id="fig|200450.4.peg.976"/>
<dbReference type="EMBL" id="LT629760">
    <property type="protein sequence ID" value="SDS58387.1"/>
    <property type="molecule type" value="Genomic_DNA"/>
</dbReference>
<evidence type="ECO:0000313" key="5">
    <source>
        <dbReference type="EMBL" id="SDS58387.1"/>
    </source>
</evidence>
<gene>
    <name evidence="5" type="ORF">SAMN04490205_2944</name>
    <name evidence="4" type="ORF">TU79_20155</name>
</gene>
<evidence type="ECO:0000313" key="7">
    <source>
        <dbReference type="Proteomes" id="UP000183126"/>
    </source>
</evidence>
<dbReference type="Gene3D" id="2.160.10.10">
    <property type="entry name" value="Hexapeptide repeat proteins"/>
    <property type="match status" value="1"/>
</dbReference>
<dbReference type="GeneID" id="45486923"/>
<dbReference type="InterPro" id="IPR011004">
    <property type="entry name" value="Trimer_LpxA-like_sf"/>
</dbReference>
<keyword evidence="4" id="KW-0808">Transferase</keyword>
<sequence>MKIYAIVGAGGFGREVIPLVSQMLGTTSQENLKIIFVDDNAQEDSLNGYRLVNVESFLRMEGEKFFNITIANSKVRQKISERLISEGASSFTVSALSAVNLSHNTIGEGAVFCPFTTVTANAKIGKFFHANIYSYVAHDCVIGDFVTFAPNVQCNGSVVIEDHAYIGTGAMIRQGTPERPIVIGEGAVVGMGSVVTKSVAPYTTVFGNPAKPLRSASQ</sequence>
<dbReference type="PANTHER" id="PTHR43300:SF7">
    <property type="entry name" value="UDP-N-ACETYLBACILLOSAMINE N-ACETYLTRANSFERASE"/>
    <property type="match status" value="1"/>
</dbReference>
<evidence type="ECO:0000313" key="4">
    <source>
        <dbReference type="EMBL" id="KRP58507.1"/>
    </source>
</evidence>
<dbReference type="Gene3D" id="3.40.50.20">
    <property type="match status" value="1"/>
</dbReference>
<organism evidence="4 6">
    <name type="scientific">Pseudomonas trivialis</name>
    <dbReference type="NCBI Taxonomy" id="200450"/>
    <lineage>
        <taxon>Bacteria</taxon>
        <taxon>Pseudomonadati</taxon>
        <taxon>Pseudomonadota</taxon>
        <taxon>Gammaproteobacteria</taxon>
        <taxon>Pseudomonadales</taxon>
        <taxon>Pseudomonadaceae</taxon>
        <taxon>Pseudomonas</taxon>
    </lineage>
</organism>
<dbReference type="CDD" id="cd03360">
    <property type="entry name" value="LbH_AT_putative"/>
    <property type="match status" value="1"/>
</dbReference>
<dbReference type="Proteomes" id="UP000052019">
    <property type="component" value="Unassembled WGS sequence"/>
</dbReference>